<feature type="transmembrane region" description="Helical" evidence="1">
    <location>
        <begin position="20"/>
        <end position="38"/>
    </location>
</feature>
<dbReference type="EMBL" id="VLLE01000008">
    <property type="protein sequence ID" value="TWI77904.1"/>
    <property type="molecule type" value="Genomic_DNA"/>
</dbReference>
<reference evidence="2 3" key="1">
    <citation type="journal article" date="2015" name="Stand. Genomic Sci.">
        <title>Genomic Encyclopedia of Bacterial and Archaeal Type Strains, Phase III: the genomes of soil and plant-associated and newly described type strains.</title>
        <authorList>
            <person name="Whitman W.B."/>
            <person name="Woyke T."/>
            <person name="Klenk H.P."/>
            <person name="Zhou Y."/>
            <person name="Lilburn T.G."/>
            <person name="Beck B.J."/>
            <person name="De Vos P."/>
            <person name="Vandamme P."/>
            <person name="Eisen J.A."/>
            <person name="Garrity G."/>
            <person name="Hugenholtz P."/>
            <person name="Kyrpides N.C."/>
        </authorList>
    </citation>
    <scope>NUCLEOTIDE SEQUENCE [LARGE SCALE GENOMIC DNA]</scope>
    <source>
        <strain evidence="2 3">CGMCC 1.7271</strain>
    </source>
</reference>
<comment type="caution">
    <text evidence="2">The sequence shown here is derived from an EMBL/GenBank/DDBJ whole genome shotgun (WGS) entry which is preliminary data.</text>
</comment>
<keyword evidence="1" id="KW-1133">Transmembrane helix</keyword>
<evidence type="ECO:0000256" key="1">
    <source>
        <dbReference type="SAM" id="Phobius"/>
    </source>
</evidence>
<protein>
    <submittedName>
        <fullName evidence="2">Uncharacterized protein</fullName>
    </submittedName>
</protein>
<name>A0A562SAK7_9BACT</name>
<evidence type="ECO:0000313" key="2">
    <source>
        <dbReference type="EMBL" id="TWI77904.1"/>
    </source>
</evidence>
<feature type="transmembrane region" description="Helical" evidence="1">
    <location>
        <begin position="94"/>
        <end position="113"/>
    </location>
</feature>
<dbReference type="Pfam" id="PF19851">
    <property type="entry name" value="DUF6326"/>
    <property type="match status" value="1"/>
</dbReference>
<keyword evidence="1" id="KW-0812">Transmembrane</keyword>
<accession>A0A562SAK7</accession>
<evidence type="ECO:0000313" key="3">
    <source>
        <dbReference type="Proteomes" id="UP000316167"/>
    </source>
</evidence>
<proteinExistence type="predicted"/>
<keyword evidence="3" id="KW-1185">Reference proteome</keyword>
<dbReference type="AlphaFoldDB" id="A0A562SAK7"/>
<dbReference type="InterPro" id="IPR046289">
    <property type="entry name" value="DUF6326"/>
</dbReference>
<sequence>MFMHTNQAATNSHEQSNVSLKVKLALLWTSLLFIILYLDYFHLYMPGKIAEIQTGKVIVFAITQGFLLIALALVGIPALMIFLSVALPAKANRLVNIIVAALNIPFILFNLAGEAWTHMLFGTVVQVLLLCLIILYAWKWHYVDQEKNEKPL</sequence>
<feature type="transmembrane region" description="Helical" evidence="1">
    <location>
        <begin position="58"/>
        <end position="82"/>
    </location>
</feature>
<feature type="transmembrane region" description="Helical" evidence="1">
    <location>
        <begin position="119"/>
        <end position="138"/>
    </location>
</feature>
<keyword evidence="1" id="KW-0472">Membrane</keyword>
<dbReference type="Proteomes" id="UP000316167">
    <property type="component" value="Unassembled WGS sequence"/>
</dbReference>
<gene>
    <name evidence="2" type="ORF">IQ13_4144</name>
</gene>
<organism evidence="2 3">
    <name type="scientific">Lacibacter cauensis</name>
    <dbReference type="NCBI Taxonomy" id="510947"/>
    <lineage>
        <taxon>Bacteria</taxon>
        <taxon>Pseudomonadati</taxon>
        <taxon>Bacteroidota</taxon>
        <taxon>Chitinophagia</taxon>
        <taxon>Chitinophagales</taxon>
        <taxon>Chitinophagaceae</taxon>
        <taxon>Lacibacter</taxon>
    </lineage>
</organism>